<dbReference type="InterPro" id="IPR045617">
    <property type="entry name" value="DUF6445"/>
</dbReference>
<comment type="caution">
    <text evidence="1">The sequence shown here is derived from an EMBL/GenBank/DDBJ whole genome shotgun (WGS) entry which is preliminary data.</text>
</comment>
<dbReference type="RefSeq" id="WP_088449431.1">
    <property type="nucleotide sequence ID" value="NZ_JACHXO010000001.1"/>
</dbReference>
<proteinExistence type="predicted"/>
<keyword evidence="2" id="KW-1185">Reference proteome</keyword>
<evidence type="ECO:0000313" key="1">
    <source>
        <dbReference type="EMBL" id="MBB3192907.1"/>
    </source>
</evidence>
<gene>
    <name evidence="1" type="ORF">FHS28_000272</name>
</gene>
<dbReference type="Proteomes" id="UP000574369">
    <property type="component" value="Unassembled WGS sequence"/>
</dbReference>
<sequence length="185" mass="21074">MLETIIIADDFYADPMEVRAFALAQSFTVKGNYPGMRTASFLSFPVLSAIQQLVKIPITWWPTDNYNGAFQVSLSSDRTWVHADHTTCWSGVLYLTPDAPVSGGTAFFKHKATGLDWYPQDEETRKTCDRDGSSAEQWLRTDQVANRFNRLVLFRGGRFHCSQGHFGQSKEDGRLFQTFFFNTLH</sequence>
<organism evidence="1 2">
    <name type="scientific">Roseateles terrae</name>
    <dbReference type="NCBI Taxonomy" id="431060"/>
    <lineage>
        <taxon>Bacteria</taxon>
        <taxon>Pseudomonadati</taxon>
        <taxon>Pseudomonadota</taxon>
        <taxon>Betaproteobacteria</taxon>
        <taxon>Burkholderiales</taxon>
        <taxon>Sphaerotilaceae</taxon>
        <taxon>Roseateles</taxon>
    </lineage>
</organism>
<accession>A0ABR6GLG6</accession>
<name>A0ABR6GLG6_9BURK</name>
<evidence type="ECO:0000313" key="2">
    <source>
        <dbReference type="Proteomes" id="UP000574369"/>
    </source>
</evidence>
<reference evidence="1 2" key="1">
    <citation type="submission" date="2020-08" db="EMBL/GenBank/DDBJ databases">
        <title>Genomic Encyclopedia of Type Strains, Phase III (KMG-III): the genomes of soil and plant-associated and newly described type strains.</title>
        <authorList>
            <person name="Whitman W."/>
        </authorList>
    </citation>
    <scope>NUCLEOTIDE SEQUENCE [LARGE SCALE GENOMIC DNA]</scope>
    <source>
        <strain evidence="1 2">CECT 7247</strain>
    </source>
</reference>
<protein>
    <submittedName>
        <fullName evidence="1">Uncharacterized protein</fullName>
    </submittedName>
</protein>
<dbReference type="Pfam" id="PF20043">
    <property type="entry name" value="DUF6445"/>
    <property type="match status" value="1"/>
</dbReference>
<dbReference type="EMBL" id="JACHXO010000001">
    <property type="protein sequence ID" value="MBB3192907.1"/>
    <property type="molecule type" value="Genomic_DNA"/>
</dbReference>